<evidence type="ECO:0000313" key="2">
    <source>
        <dbReference type="EMBL" id="MDD0816418.1"/>
    </source>
</evidence>
<comment type="caution">
    <text evidence="2">The sequence shown here is derived from an EMBL/GenBank/DDBJ whole genome shotgun (WGS) entry which is preliminary data.</text>
</comment>
<gene>
    <name evidence="2" type="ORF">PSQ39_17395</name>
</gene>
<dbReference type="Gene3D" id="2.10.260.10">
    <property type="match status" value="1"/>
</dbReference>
<dbReference type="Pfam" id="PF04014">
    <property type="entry name" value="MazE_antitoxin"/>
    <property type="match status" value="1"/>
</dbReference>
<feature type="domain" description="SpoVT-AbrB" evidence="1">
    <location>
        <begin position="6"/>
        <end position="52"/>
    </location>
</feature>
<proteinExistence type="predicted"/>
<evidence type="ECO:0000259" key="1">
    <source>
        <dbReference type="SMART" id="SM00966"/>
    </source>
</evidence>
<dbReference type="InterPro" id="IPR007159">
    <property type="entry name" value="SpoVT-AbrB_dom"/>
</dbReference>
<dbReference type="SMART" id="SM00966">
    <property type="entry name" value="SpoVT_AbrB"/>
    <property type="match status" value="1"/>
</dbReference>
<keyword evidence="3" id="KW-1185">Reference proteome</keyword>
<organism evidence="2 3">
    <name type="scientific">Curvibacter microcysteis</name>
    <dbReference type="NCBI Taxonomy" id="3026419"/>
    <lineage>
        <taxon>Bacteria</taxon>
        <taxon>Pseudomonadati</taxon>
        <taxon>Pseudomonadota</taxon>
        <taxon>Betaproteobacteria</taxon>
        <taxon>Burkholderiales</taxon>
        <taxon>Comamonadaceae</taxon>
        <taxon>Curvibacter</taxon>
    </lineage>
</organism>
<protein>
    <submittedName>
        <fullName evidence="2">AbrB/MazE/SpoVT family DNA-binding domain-containing protein</fullName>
    </submittedName>
</protein>
<dbReference type="GO" id="GO:0003677">
    <property type="term" value="F:DNA binding"/>
    <property type="evidence" value="ECO:0007669"/>
    <property type="project" value="UniProtKB-KW"/>
</dbReference>
<dbReference type="RefSeq" id="WP_273928173.1">
    <property type="nucleotide sequence ID" value="NZ_JAQSIO010000007.1"/>
</dbReference>
<dbReference type="EMBL" id="JAQSIO010000007">
    <property type="protein sequence ID" value="MDD0816418.1"/>
    <property type="molecule type" value="Genomic_DNA"/>
</dbReference>
<keyword evidence="2" id="KW-0238">DNA-binding</keyword>
<dbReference type="SUPFAM" id="SSF89447">
    <property type="entry name" value="AbrB/MazE/MraZ-like"/>
    <property type="match status" value="1"/>
</dbReference>
<dbReference type="InterPro" id="IPR037914">
    <property type="entry name" value="SpoVT-AbrB_sf"/>
</dbReference>
<dbReference type="Proteomes" id="UP001528672">
    <property type="component" value="Unassembled WGS sequence"/>
</dbReference>
<accession>A0ABT5MIR3</accession>
<sequence>MPSKLSKWGNSLGVRLPSYVAERAGLRNGDYLYITLMDSGDIVIRPVKQTDVHPGYATAGEAEAKPLAVLSDEEVLKEW</sequence>
<name>A0ABT5MIR3_9BURK</name>
<evidence type="ECO:0000313" key="3">
    <source>
        <dbReference type="Proteomes" id="UP001528672"/>
    </source>
</evidence>
<reference evidence="2 3" key="1">
    <citation type="submission" date="2023-02" db="EMBL/GenBank/DDBJ databases">
        <title>Bacterial whole genome sequence for Curvibacter sp. HBC28.</title>
        <authorList>
            <person name="Le V."/>
            <person name="Ko S.-R."/>
            <person name="Ahn C.-Y."/>
            <person name="Oh H.-M."/>
        </authorList>
    </citation>
    <scope>NUCLEOTIDE SEQUENCE [LARGE SCALE GENOMIC DNA]</scope>
    <source>
        <strain evidence="2 3">HBC28</strain>
    </source>
</reference>